<sequence>MPDEANRPRTYRPYPWPWAQSSILQPTTEKSTSWMDVDFDSDGDYSSDDGEDSSDDGDDSDSGPSSSDHHISDSEIAVVTLDRFKWRSGPRLTRFQQGQEQVEDLPRQIAELVKAEQDCAAEYDPDQVVSLITQLYELLAAMGQWSEDSIRYPPHLDPPVNEELATQLGYTSSAIDLMKRLPFIVHEANDFDHTYIIGRTRCADYTDEGDLEEGRHPYPYQYLDGCPKLDPWLLPLMLPTRDGFQVILDTKLGVVRAFSSESGRHGDVPDDELEWTDYRRAPLVRAADYFSEVIYAYRSLSRLPVIHADLNDPLEKRHVTLQAADKQQQDTLMALYRECGWPNEWRRDEFLEKWEAARAEIASRARAASKRRRR</sequence>
<evidence type="ECO:0000256" key="1">
    <source>
        <dbReference type="SAM" id="MobiDB-lite"/>
    </source>
</evidence>
<dbReference type="Proteomes" id="UP001221142">
    <property type="component" value="Unassembled WGS sequence"/>
</dbReference>
<dbReference type="AlphaFoldDB" id="A0AAD7BTT9"/>
<gene>
    <name evidence="2" type="ORF">FB45DRAFT_915447</name>
</gene>
<evidence type="ECO:0000313" key="3">
    <source>
        <dbReference type="Proteomes" id="UP001221142"/>
    </source>
</evidence>
<feature type="compositionally biased region" description="Polar residues" evidence="1">
    <location>
        <begin position="19"/>
        <end position="34"/>
    </location>
</feature>
<dbReference type="EMBL" id="JARKIF010000009">
    <property type="protein sequence ID" value="KAJ7630422.1"/>
    <property type="molecule type" value="Genomic_DNA"/>
</dbReference>
<organism evidence="2 3">
    <name type="scientific">Roridomyces roridus</name>
    <dbReference type="NCBI Taxonomy" id="1738132"/>
    <lineage>
        <taxon>Eukaryota</taxon>
        <taxon>Fungi</taxon>
        <taxon>Dikarya</taxon>
        <taxon>Basidiomycota</taxon>
        <taxon>Agaricomycotina</taxon>
        <taxon>Agaricomycetes</taxon>
        <taxon>Agaricomycetidae</taxon>
        <taxon>Agaricales</taxon>
        <taxon>Marasmiineae</taxon>
        <taxon>Mycenaceae</taxon>
        <taxon>Roridomyces</taxon>
    </lineage>
</organism>
<feature type="compositionally biased region" description="Acidic residues" evidence="1">
    <location>
        <begin position="37"/>
        <end position="61"/>
    </location>
</feature>
<keyword evidence="3" id="KW-1185">Reference proteome</keyword>
<reference evidence="2" key="1">
    <citation type="submission" date="2023-03" db="EMBL/GenBank/DDBJ databases">
        <title>Massive genome expansion in bonnet fungi (Mycena s.s.) driven by repeated elements and novel gene families across ecological guilds.</title>
        <authorList>
            <consortium name="Lawrence Berkeley National Laboratory"/>
            <person name="Harder C.B."/>
            <person name="Miyauchi S."/>
            <person name="Viragh M."/>
            <person name="Kuo A."/>
            <person name="Thoen E."/>
            <person name="Andreopoulos B."/>
            <person name="Lu D."/>
            <person name="Skrede I."/>
            <person name="Drula E."/>
            <person name="Henrissat B."/>
            <person name="Morin E."/>
            <person name="Kohler A."/>
            <person name="Barry K."/>
            <person name="LaButti K."/>
            <person name="Morin E."/>
            <person name="Salamov A."/>
            <person name="Lipzen A."/>
            <person name="Mereny Z."/>
            <person name="Hegedus B."/>
            <person name="Baldrian P."/>
            <person name="Stursova M."/>
            <person name="Weitz H."/>
            <person name="Taylor A."/>
            <person name="Grigoriev I.V."/>
            <person name="Nagy L.G."/>
            <person name="Martin F."/>
            <person name="Kauserud H."/>
        </authorList>
    </citation>
    <scope>NUCLEOTIDE SEQUENCE</scope>
    <source>
        <strain evidence="2">9284</strain>
    </source>
</reference>
<comment type="caution">
    <text evidence="2">The sequence shown here is derived from an EMBL/GenBank/DDBJ whole genome shotgun (WGS) entry which is preliminary data.</text>
</comment>
<feature type="region of interest" description="Disordered" evidence="1">
    <location>
        <begin position="1"/>
        <end position="73"/>
    </location>
</feature>
<protein>
    <submittedName>
        <fullName evidence="2">Uncharacterized protein</fullName>
    </submittedName>
</protein>
<evidence type="ECO:0000313" key="2">
    <source>
        <dbReference type="EMBL" id="KAJ7630422.1"/>
    </source>
</evidence>
<accession>A0AAD7BTT9</accession>
<proteinExistence type="predicted"/>
<name>A0AAD7BTT9_9AGAR</name>